<name>A0A1G6SMN2_NIADE</name>
<evidence type="ECO:0000313" key="3">
    <source>
        <dbReference type="Proteomes" id="UP000198757"/>
    </source>
</evidence>
<evidence type="ECO:0000313" key="2">
    <source>
        <dbReference type="EMBL" id="SDD18119.1"/>
    </source>
</evidence>
<proteinExistence type="predicted"/>
<evidence type="ECO:0008006" key="4">
    <source>
        <dbReference type="Google" id="ProtNLM"/>
    </source>
</evidence>
<dbReference type="AlphaFoldDB" id="A0A1G6SMN2"/>
<keyword evidence="3" id="KW-1185">Reference proteome</keyword>
<gene>
    <name evidence="2" type="ORF">SAMN04487894_106288</name>
</gene>
<dbReference type="Proteomes" id="UP000198757">
    <property type="component" value="Unassembled WGS sequence"/>
</dbReference>
<dbReference type="OrthoDB" id="997325at2"/>
<accession>A0A1G6SMN2</accession>
<sequence length="240" mass="27663">MAMGSASYKVTIAFQLVFLLVICGFNATCNGQDKKVKNDTLPRHQEDRRQKKSDMESFDVDAYAKKLKENPDYEGYHTKEGVEVSEYYMPDQQAPSDTFNKQWVQSYTRIEERPDGYRTACQFDRNGRQISVAYYFSTALEIGKWQKFDSTGKITEEVDKDASFPFSLEKVIAFGKAHKVDFAKTGRLRRGYDSTYKADVWNLRWVADAQGGEPYQQIYILDGGTGRILKEYREGPPQRI</sequence>
<protein>
    <recommendedName>
        <fullName evidence="4">PepSY domain-containing protein</fullName>
    </recommendedName>
</protein>
<dbReference type="STRING" id="1285928.SAMN04487894_106288"/>
<evidence type="ECO:0000256" key="1">
    <source>
        <dbReference type="SAM" id="MobiDB-lite"/>
    </source>
</evidence>
<dbReference type="RefSeq" id="WP_143019764.1">
    <property type="nucleotide sequence ID" value="NZ_FMZO01000006.1"/>
</dbReference>
<organism evidence="2 3">
    <name type="scientific">Niabella drilacis (strain DSM 25811 / CCM 8410 / CCUG 62505 / LMG 26954 / E90)</name>
    <dbReference type="NCBI Taxonomy" id="1285928"/>
    <lineage>
        <taxon>Bacteria</taxon>
        <taxon>Pseudomonadati</taxon>
        <taxon>Bacteroidota</taxon>
        <taxon>Chitinophagia</taxon>
        <taxon>Chitinophagales</taxon>
        <taxon>Chitinophagaceae</taxon>
        <taxon>Niabella</taxon>
    </lineage>
</organism>
<feature type="compositionally biased region" description="Basic and acidic residues" evidence="1">
    <location>
        <begin position="34"/>
        <end position="55"/>
    </location>
</feature>
<reference evidence="3" key="1">
    <citation type="submission" date="2016-10" db="EMBL/GenBank/DDBJ databases">
        <authorList>
            <person name="Varghese N."/>
            <person name="Submissions S."/>
        </authorList>
    </citation>
    <scope>NUCLEOTIDE SEQUENCE [LARGE SCALE GENOMIC DNA]</scope>
    <source>
        <strain evidence="3">DSM 25811 / CCM 8410 / LMG 26954 / E90</strain>
    </source>
</reference>
<dbReference type="EMBL" id="FMZO01000006">
    <property type="protein sequence ID" value="SDD18119.1"/>
    <property type="molecule type" value="Genomic_DNA"/>
</dbReference>
<feature type="region of interest" description="Disordered" evidence="1">
    <location>
        <begin position="34"/>
        <end position="56"/>
    </location>
</feature>